<dbReference type="Pfam" id="PF13411">
    <property type="entry name" value="MerR_1"/>
    <property type="match status" value="1"/>
</dbReference>
<dbReference type="PROSITE" id="PS00552">
    <property type="entry name" value="HTH_MERR_1"/>
    <property type="match status" value="1"/>
</dbReference>
<dbReference type="InterPro" id="IPR047057">
    <property type="entry name" value="MerR_fam"/>
</dbReference>
<feature type="domain" description="HTH merR-type" evidence="3">
    <location>
        <begin position="1"/>
        <end position="69"/>
    </location>
</feature>
<evidence type="ECO:0000313" key="4">
    <source>
        <dbReference type="EMBL" id="SDS42511.1"/>
    </source>
</evidence>
<dbReference type="GO" id="GO:0046872">
    <property type="term" value="F:metal ion binding"/>
    <property type="evidence" value="ECO:0007669"/>
    <property type="project" value="InterPro"/>
</dbReference>
<dbReference type="Gene3D" id="1.10.1660.10">
    <property type="match status" value="1"/>
</dbReference>
<dbReference type="AlphaFoldDB" id="A0A1H1S3H0"/>
<evidence type="ECO:0000256" key="2">
    <source>
        <dbReference type="SAM" id="MobiDB-lite"/>
    </source>
</evidence>
<dbReference type="STRING" id="797277.SAMN05216198_1919"/>
<evidence type="ECO:0000256" key="1">
    <source>
        <dbReference type="ARBA" id="ARBA00023125"/>
    </source>
</evidence>
<dbReference type="GO" id="GO:0003700">
    <property type="term" value="F:DNA-binding transcription factor activity"/>
    <property type="evidence" value="ECO:0007669"/>
    <property type="project" value="InterPro"/>
</dbReference>
<proteinExistence type="predicted"/>
<dbReference type="OrthoDB" id="9808480at2"/>
<evidence type="ECO:0000313" key="5">
    <source>
        <dbReference type="Proteomes" id="UP000243426"/>
    </source>
</evidence>
<name>A0A1H1S3H0_9GAMM</name>
<dbReference type="InterPro" id="IPR000551">
    <property type="entry name" value="MerR-type_HTH_dom"/>
</dbReference>
<dbReference type="Proteomes" id="UP000243426">
    <property type="component" value="Chromosome I"/>
</dbReference>
<dbReference type="EMBL" id="LT629748">
    <property type="protein sequence ID" value="SDS42511.1"/>
    <property type="molecule type" value="Genomic_DNA"/>
</dbReference>
<sequence length="153" mass="17289">MKIGELARKTGCKTVTIRYYEQAGLLPVPQRSEGNYRVYSRAHAERLLFIRNCRALDMTLDEVRQLLDYRDNPDRDCGGVNMLVDEHIEHVAARIEELKALSGQLIELRSHCAAAREAADCQILQQLTTSEQQADVGPASHVGRSHGEIFQRD</sequence>
<feature type="region of interest" description="Disordered" evidence="2">
    <location>
        <begin position="132"/>
        <end position="153"/>
    </location>
</feature>
<dbReference type="GO" id="GO:0003677">
    <property type="term" value="F:DNA binding"/>
    <property type="evidence" value="ECO:0007669"/>
    <property type="project" value="UniProtKB-KW"/>
</dbReference>
<evidence type="ECO:0000259" key="3">
    <source>
        <dbReference type="PROSITE" id="PS50937"/>
    </source>
</evidence>
<dbReference type="PANTHER" id="PTHR30204">
    <property type="entry name" value="REDOX-CYCLING DRUG-SENSING TRANSCRIPTIONAL ACTIVATOR SOXR"/>
    <property type="match status" value="1"/>
</dbReference>
<keyword evidence="1" id="KW-0238">DNA-binding</keyword>
<dbReference type="PANTHER" id="PTHR30204:SF92">
    <property type="entry name" value="HTH-TYPE TRANSCRIPTIONAL REGULATOR ZNTR"/>
    <property type="match status" value="1"/>
</dbReference>
<protein>
    <submittedName>
        <fullName evidence="4">Transcriptional regulator, MerR family</fullName>
    </submittedName>
</protein>
<reference evidence="5" key="1">
    <citation type="submission" date="2016-10" db="EMBL/GenBank/DDBJ databases">
        <authorList>
            <person name="Varghese N."/>
            <person name="Submissions S."/>
        </authorList>
    </citation>
    <scope>NUCLEOTIDE SEQUENCE [LARGE SCALE GENOMIC DNA]</scope>
    <source>
        <strain evidence="5">2SM5</strain>
    </source>
</reference>
<dbReference type="InterPro" id="IPR011791">
    <property type="entry name" value="CadR-PbrR"/>
</dbReference>
<dbReference type="PROSITE" id="PS50937">
    <property type="entry name" value="HTH_MERR_2"/>
    <property type="match status" value="1"/>
</dbReference>
<dbReference type="SMART" id="SM00422">
    <property type="entry name" value="HTH_MERR"/>
    <property type="match status" value="1"/>
</dbReference>
<gene>
    <name evidence="4" type="ORF">SAMN05216198_1919</name>
</gene>
<organism evidence="4 5">
    <name type="scientific">Halopseudomonas litoralis</name>
    <dbReference type="NCBI Taxonomy" id="797277"/>
    <lineage>
        <taxon>Bacteria</taxon>
        <taxon>Pseudomonadati</taxon>
        <taxon>Pseudomonadota</taxon>
        <taxon>Gammaproteobacteria</taxon>
        <taxon>Pseudomonadales</taxon>
        <taxon>Pseudomonadaceae</taxon>
        <taxon>Halopseudomonas</taxon>
    </lineage>
</organism>
<dbReference type="InterPro" id="IPR009061">
    <property type="entry name" value="DNA-bd_dom_put_sf"/>
</dbReference>
<dbReference type="RefSeq" id="WP_090273101.1">
    <property type="nucleotide sequence ID" value="NZ_LT629748.1"/>
</dbReference>
<dbReference type="PRINTS" id="PR00040">
    <property type="entry name" value="HTHMERR"/>
</dbReference>
<accession>A0A1H1S3H0</accession>
<dbReference type="SUPFAM" id="SSF46955">
    <property type="entry name" value="Putative DNA-binding domain"/>
    <property type="match status" value="1"/>
</dbReference>
<dbReference type="GO" id="GO:0045893">
    <property type="term" value="P:positive regulation of DNA-templated transcription"/>
    <property type="evidence" value="ECO:0007669"/>
    <property type="project" value="InterPro"/>
</dbReference>
<dbReference type="NCBIfam" id="TIGR02047">
    <property type="entry name" value="CadR-PbrR"/>
    <property type="match status" value="1"/>
</dbReference>
<keyword evidence="5" id="KW-1185">Reference proteome</keyword>
<dbReference type="CDD" id="cd04784">
    <property type="entry name" value="HTH_CadR-PbrR"/>
    <property type="match status" value="1"/>
</dbReference>